<gene>
    <name evidence="2" type="ORF">PRV_01340</name>
</gene>
<organism evidence="2 3">
    <name type="scientific">Mycoplasma parvum str. Indiana</name>
    <dbReference type="NCBI Taxonomy" id="1403316"/>
    <lineage>
        <taxon>Bacteria</taxon>
        <taxon>Bacillati</taxon>
        <taxon>Mycoplasmatota</taxon>
        <taxon>Mollicutes</taxon>
        <taxon>Mycoplasmataceae</taxon>
        <taxon>Mycoplasma</taxon>
    </lineage>
</organism>
<dbReference type="STRING" id="1403316.PRV_01340"/>
<name>U5NFT3_9MOLU</name>
<dbReference type="Pfam" id="PF01026">
    <property type="entry name" value="TatD_DNase"/>
    <property type="match status" value="1"/>
</dbReference>
<feature type="binding site" evidence="1">
    <location>
        <position position="158"/>
    </location>
    <ligand>
        <name>a divalent metal cation</name>
        <dbReference type="ChEBI" id="CHEBI:60240"/>
        <label>2</label>
    </ligand>
</feature>
<dbReference type="HOGENOM" id="CLU_031506_4_0_14"/>
<dbReference type="InterPro" id="IPR001130">
    <property type="entry name" value="TatD-like"/>
</dbReference>
<keyword evidence="3" id="KW-1185">Reference proteome</keyword>
<dbReference type="AlphaFoldDB" id="U5NFT3"/>
<dbReference type="KEGG" id="mpv:PRV_01340"/>
<dbReference type="SUPFAM" id="SSF51556">
    <property type="entry name" value="Metallo-dependent hydrolases"/>
    <property type="match status" value="1"/>
</dbReference>
<evidence type="ECO:0000256" key="1">
    <source>
        <dbReference type="PIRSR" id="PIRSR005902-1"/>
    </source>
</evidence>
<proteinExistence type="predicted"/>
<keyword evidence="1" id="KW-0479">Metal-binding</keyword>
<evidence type="ECO:0000313" key="2">
    <source>
        <dbReference type="EMBL" id="AGX89029.1"/>
    </source>
</evidence>
<dbReference type="InterPro" id="IPR032466">
    <property type="entry name" value="Metal_Hydrolase"/>
</dbReference>
<dbReference type="GO" id="GO:0016788">
    <property type="term" value="F:hydrolase activity, acting on ester bonds"/>
    <property type="evidence" value="ECO:0007669"/>
    <property type="project" value="InterPro"/>
</dbReference>
<dbReference type="Gene3D" id="3.20.20.140">
    <property type="entry name" value="Metal-dependent hydrolases"/>
    <property type="match status" value="1"/>
</dbReference>
<sequence length="261" mass="30807">MGENRIFETHIHLSSIDNDLELKQWISFEASFFYLNVATSLEESRIVIKQTKQFSQVFATIGLHPLYLPSFNKKDEIIEELEKLIEENKGKIVAIGECGLDFYKTKEEKDWDLQELWLREQIKLSIKYSLPLVLHLRDAYTKALEILFEYPNLRGIIHSFDGSLKEMQQFLRLKGEWFISFSPLVFRNFSKFKTLIKWIDLKKILVESDSPFLSQNQSICRPLLSLISEWKNLPLKDVKKIVFQNSLQILRLKVEKDNFKA</sequence>
<dbReference type="CDD" id="cd01310">
    <property type="entry name" value="TatD_DNAse"/>
    <property type="match status" value="1"/>
</dbReference>
<reference evidence="2 3" key="1">
    <citation type="journal article" date="2013" name="Genome Announc.">
        <title>Genome Sequence of Mycoplasma parvum (Formerly Eperythrozoon parvum), a Diminutive Hemoplasma of the Pig.</title>
        <authorList>
            <person name="do Nascimento N.C."/>
            <person name="Dos Santos A.P."/>
            <person name="Chu Y."/>
            <person name="Guimaraes A.M."/>
            <person name="Pagliaro A."/>
            <person name="Messick J.B."/>
        </authorList>
    </citation>
    <scope>NUCLEOTIDE SEQUENCE [LARGE SCALE GENOMIC DNA]</scope>
    <source>
        <strain evidence="2 3">Indiana</strain>
    </source>
</reference>
<feature type="binding site" evidence="1">
    <location>
        <position position="97"/>
    </location>
    <ligand>
        <name>a divalent metal cation</name>
        <dbReference type="ChEBI" id="CHEBI:60240"/>
        <label>1</label>
    </ligand>
</feature>
<dbReference type="RefSeq" id="WP_022769526.1">
    <property type="nucleotide sequence ID" value="NC_022575.1"/>
</dbReference>
<dbReference type="GO" id="GO:0046872">
    <property type="term" value="F:metal ion binding"/>
    <property type="evidence" value="ECO:0007669"/>
    <property type="project" value="UniProtKB-KW"/>
</dbReference>
<feature type="binding site" evidence="1">
    <location>
        <position position="12"/>
    </location>
    <ligand>
        <name>a divalent metal cation</name>
        <dbReference type="ChEBI" id="CHEBI:60240"/>
        <label>1</label>
    </ligand>
</feature>
<protein>
    <submittedName>
        <fullName evidence="2">Uncharacterized protein</fullName>
    </submittedName>
</protein>
<dbReference type="PIRSF" id="PIRSF005902">
    <property type="entry name" value="DNase_TatD"/>
    <property type="match status" value="1"/>
</dbReference>
<dbReference type="PATRIC" id="fig|1403316.3.peg.239"/>
<feature type="binding site" evidence="1">
    <location>
        <position position="10"/>
    </location>
    <ligand>
        <name>a divalent metal cation</name>
        <dbReference type="ChEBI" id="CHEBI:60240"/>
        <label>1</label>
    </ligand>
</feature>
<evidence type="ECO:0000313" key="3">
    <source>
        <dbReference type="Proteomes" id="UP000017119"/>
    </source>
</evidence>
<dbReference type="EMBL" id="CP006771">
    <property type="protein sequence ID" value="AGX89029.1"/>
    <property type="molecule type" value="Genomic_DNA"/>
</dbReference>
<feature type="binding site" evidence="1">
    <location>
        <position position="209"/>
    </location>
    <ligand>
        <name>a divalent metal cation</name>
        <dbReference type="ChEBI" id="CHEBI:60240"/>
        <label>1</label>
    </ligand>
</feature>
<dbReference type="Proteomes" id="UP000017119">
    <property type="component" value="Chromosome"/>
</dbReference>
<accession>U5NFT3</accession>
<dbReference type="PANTHER" id="PTHR46124">
    <property type="entry name" value="D-AMINOACYL-TRNA DEACYLASE"/>
    <property type="match status" value="1"/>
</dbReference>
<feature type="binding site" evidence="1">
    <location>
        <position position="135"/>
    </location>
    <ligand>
        <name>a divalent metal cation</name>
        <dbReference type="ChEBI" id="CHEBI:60240"/>
        <label>2</label>
    </ligand>
</feature>
<dbReference type="PANTHER" id="PTHR46124:SF2">
    <property type="entry name" value="D-AMINOACYL-TRNA DEACYLASE"/>
    <property type="match status" value="1"/>
</dbReference>